<evidence type="ECO:0000256" key="1">
    <source>
        <dbReference type="SAM" id="MobiDB-lite"/>
    </source>
</evidence>
<dbReference type="STRING" id="1160509.A0A3N4HAC5"/>
<organism evidence="2 3">
    <name type="scientific">Ascobolus immersus RN42</name>
    <dbReference type="NCBI Taxonomy" id="1160509"/>
    <lineage>
        <taxon>Eukaryota</taxon>
        <taxon>Fungi</taxon>
        <taxon>Dikarya</taxon>
        <taxon>Ascomycota</taxon>
        <taxon>Pezizomycotina</taxon>
        <taxon>Pezizomycetes</taxon>
        <taxon>Pezizales</taxon>
        <taxon>Ascobolaceae</taxon>
        <taxon>Ascobolus</taxon>
    </lineage>
</organism>
<dbReference type="PANTHER" id="PTHR33096:SF1">
    <property type="entry name" value="CXC1-LIKE CYSTEINE CLUSTER ASSOCIATED WITH KDZ TRANSPOSASES DOMAIN-CONTAINING PROTEIN"/>
    <property type="match status" value="1"/>
</dbReference>
<feature type="region of interest" description="Disordered" evidence="1">
    <location>
        <begin position="255"/>
        <end position="280"/>
    </location>
</feature>
<accession>A0A3N4HAC5</accession>
<protein>
    <submittedName>
        <fullName evidence="2">Uncharacterized protein</fullName>
    </submittedName>
</protein>
<sequence length="280" mass="31440">MATGKFGNEKAILFGSLAERCPADFYRVNCKGSDAPWIVSIDGNFQHWRLLIASKYSIPPYLSFLFYEVPHNERASVKATAVTASTTALCAHNFKAAGSKPMTMAKCDETGLMSLVCRHDCCVALMNMYAGERFEWVLFILEKFLDQFHCYAHELRCQKLFGLTLTKRVGESDGEGTERVWGLINDLVSSRRQSSSPNKQLQLEDRLLYSAEIKRFSLAMILLGRFTKAKKNHQLETARLQLVLDTVITVERKQLGGLPLTNPPGTAEQDDDADQTSETE</sequence>
<dbReference type="PANTHER" id="PTHR33096">
    <property type="entry name" value="CXC2 DOMAIN-CONTAINING PROTEIN"/>
    <property type="match status" value="1"/>
</dbReference>
<keyword evidence="3" id="KW-1185">Reference proteome</keyword>
<name>A0A3N4HAC5_ASCIM</name>
<evidence type="ECO:0000313" key="3">
    <source>
        <dbReference type="Proteomes" id="UP000275078"/>
    </source>
</evidence>
<dbReference type="Proteomes" id="UP000275078">
    <property type="component" value="Unassembled WGS sequence"/>
</dbReference>
<dbReference type="EMBL" id="ML119922">
    <property type="protein sequence ID" value="RPA71519.1"/>
    <property type="molecule type" value="Genomic_DNA"/>
</dbReference>
<reference evidence="2 3" key="1">
    <citation type="journal article" date="2018" name="Nat. Ecol. Evol.">
        <title>Pezizomycetes genomes reveal the molecular basis of ectomycorrhizal truffle lifestyle.</title>
        <authorList>
            <person name="Murat C."/>
            <person name="Payen T."/>
            <person name="Noel B."/>
            <person name="Kuo A."/>
            <person name="Morin E."/>
            <person name="Chen J."/>
            <person name="Kohler A."/>
            <person name="Krizsan K."/>
            <person name="Balestrini R."/>
            <person name="Da Silva C."/>
            <person name="Montanini B."/>
            <person name="Hainaut M."/>
            <person name="Levati E."/>
            <person name="Barry K.W."/>
            <person name="Belfiori B."/>
            <person name="Cichocki N."/>
            <person name="Clum A."/>
            <person name="Dockter R.B."/>
            <person name="Fauchery L."/>
            <person name="Guy J."/>
            <person name="Iotti M."/>
            <person name="Le Tacon F."/>
            <person name="Lindquist E.A."/>
            <person name="Lipzen A."/>
            <person name="Malagnac F."/>
            <person name="Mello A."/>
            <person name="Molinier V."/>
            <person name="Miyauchi S."/>
            <person name="Poulain J."/>
            <person name="Riccioni C."/>
            <person name="Rubini A."/>
            <person name="Sitrit Y."/>
            <person name="Splivallo R."/>
            <person name="Traeger S."/>
            <person name="Wang M."/>
            <person name="Zifcakova L."/>
            <person name="Wipf D."/>
            <person name="Zambonelli A."/>
            <person name="Paolocci F."/>
            <person name="Nowrousian M."/>
            <person name="Ottonello S."/>
            <person name="Baldrian P."/>
            <person name="Spatafora J.W."/>
            <person name="Henrissat B."/>
            <person name="Nagy L.G."/>
            <person name="Aury J.M."/>
            <person name="Wincker P."/>
            <person name="Grigoriev I.V."/>
            <person name="Bonfante P."/>
            <person name="Martin F.M."/>
        </authorList>
    </citation>
    <scope>NUCLEOTIDE SEQUENCE [LARGE SCALE GENOMIC DNA]</scope>
    <source>
        <strain evidence="2 3">RN42</strain>
    </source>
</reference>
<gene>
    <name evidence="2" type="ORF">BJ508DRAFT_217942</name>
</gene>
<dbReference type="AlphaFoldDB" id="A0A3N4HAC5"/>
<dbReference type="OrthoDB" id="5282763at2759"/>
<dbReference type="Pfam" id="PF18758">
    <property type="entry name" value="KDZ"/>
    <property type="match status" value="2"/>
</dbReference>
<feature type="compositionally biased region" description="Acidic residues" evidence="1">
    <location>
        <begin position="268"/>
        <end position="280"/>
    </location>
</feature>
<proteinExistence type="predicted"/>
<dbReference type="InterPro" id="IPR040521">
    <property type="entry name" value="KDZ"/>
</dbReference>
<evidence type="ECO:0000313" key="2">
    <source>
        <dbReference type="EMBL" id="RPA71519.1"/>
    </source>
</evidence>